<proteinExistence type="predicted"/>
<name>A0A212JV36_9BACT</name>
<dbReference type="EMBL" id="FLUL01000001">
    <property type="protein sequence ID" value="SBW03228.1"/>
    <property type="molecule type" value="Genomic_DNA"/>
</dbReference>
<evidence type="ECO:0000313" key="1">
    <source>
        <dbReference type="EMBL" id="SBW03228.1"/>
    </source>
</evidence>
<sequence>MMKNLFYFIFAFILVSCSQEDFFAEKGIMQEQTKKKVETLLKDGDSKVETEGTYAKEDESENMHLAISNALQGSYNKTKVYKSSTALVGILGRLNCGTSPKLHIYMDCEDDKNASSVIHPQPRPPYMNIRSFPYYLDSNGNVNLHFCVVPRSHFYIVKDQVYGVLQVTNELERFTLVHYIDNEDDKNKNSTTYNGQRVSNLGSNAFGSNTTLVWTILDDYDKTSRNPRMPDIGGYVLGKLKHNYDLYPYDSESERAGYLKSDDEDSNNKNSGNIIIRYPDNTIENVVNVKGFWTKDLIKVDKNTEFNFHKIGSLNEEV</sequence>
<evidence type="ECO:0008006" key="2">
    <source>
        <dbReference type="Google" id="ProtNLM"/>
    </source>
</evidence>
<reference evidence="1" key="1">
    <citation type="submission" date="2016-04" db="EMBL/GenBank/DDBJ databases">
        <authorList>
            <person name="Evans L.H."/>
            <person name="Alamgir A."/>
            <person name="Owens N."/>
            <person name="Weber N.D."/>
            <person name="Virtaneva K."/>
            <person name="Barbian K."/>
            <person name="Babar A."/>
            <person name="Rosenke K."/>
        </authorList>
    </citation>
    <scope>NUCLEOTIDE SEQUENCE</scope>
    <source>
        <strain evidence="1">86-2</strain>
    </source>
</reference>
<dbReference type="PROSITE" id="PS51257">
    <property type="entry name" value="PROKAR_LIPOPROTEIN"/>
    <property type="match status" value="1"/>
</dbReference>
<organism evidence="1">
    <name type="scientific">uncultured Dysgonomonas sp</name>
    <dbReference type="NCBI Taxonomy" id="206096"/>
    <lineage>
        <taxon>Bacteria</taxon>
        <taxon>Pseudomonadati</taxon>
        <taxon>Bacteroidota</taxon>
        <taxon>Bacteroidia</taxon>
        <taxon>Bacteroidales</taxon>
        <taxon>Dysgonomonadaceae</taxon>
        <taxon>Dysgonomonas</taxon>
        <taxon>environmental samples</taxon>
    </lineage>
</organism>
<dbReference type="RefSeq" id="WP_296950016.1">
    <property type="nucleotide sequence ID" value="NZ_LT599021.1"/>
</dbReference>
<accession>A0A212JV36</accession>
<dbReference type="AlphaFoldDB" id="A0A212JV36"/>
<gene>
    <name evidence="1" type="ORF">KL86DYS2_12399</name>
</gene>
<protein>
    <recommendedName>
        <fullName evidence="2">Lipoprotein</fullName>
    </recommendedName>
</protein>